<sequence length="760" mass="90946">MNNSNLRDEISNRDSRKVDAKSLDRLKYYGLQDNNLFLKVSLFFKFIKEDFQKNESMCDVNHSSFIDFYNELPQNYMFNNIEKYYTIMKNNNTPYLIQQEKENTISKAIEFENIFGISLFDESCDVSLMTDEVRKKYEAEKNKLLSKLKKFGDISTDLNIIYNEYNSVGTRKNLTNLDNLPESFFEKFLENYSDKNENLTEEENVYYLLDRYNNLINAIKQDLNAQIETKYCHTKFELPFIKYFETDLLRISNKINLTYSYFYFINTVSDKNKSYGIYLYIKFDKPYVIFYIPDVGIKKYNYRNLSSFKKDFNSVINNYGENYFSFRVKIKPQMTQTIPFSSLETNLSIIRESSHQYKVFVNKKNKLFLNSIESTENIFVEKIRNKFKLKGFNKTDLFINFAIELRKVSDLISINKYNLSSKSYWMYFLVKYLEKNEDFSKKKLNELNFCFPPIKVHEFVEELFNRSAHNICYEKNKIISLIFYTVIKNIMKNNFLLQFEIAFKSIKSSTFKEFPNLFFRNFYIDKNMTFKEWNRCHIVYNQTYISRSFNNSSSEFKSIKEILNLERYKKFTSRDPNPELEKLKNHMKHFLSAKDEKLYKFCISFINQNNIFSLVAVLLEFCFKNKKNISLSINCYFLSIIDVSPHVYEFVSVYCIDGFTSINDPSAMKKLFMKNDPSLTNVVFNEMIYFSSKFILELKNDRYDTKNFDVGFLEFNKKNNESSDKLMVKNIIKEFFNSKYIEQYLSGNKNPNHQSVFYQA</sequence>
<dbReference type="KEGG" id="saqi:AXG55_03360"/>
<gene>
    <name evidence="1" type="ORF">AXG55_03360</name>
</gene>
<organism evidence="1 2">
    <name type="scientific">Silvanigrella aquatica</name>
    <dbReference type="NCBI Taxonomy" id="1915309"/>
    <lineage>
        <taxon>Bacteria</taxon>
        <taxon>Pseudomonadati</taxon>
        <taxon>Bdellovibrionota</taxon>
        <taxon>Oligoflexia</taxon>
        <taxon>Silvanigrellales</taxon>
        <taxon>Silvanigrellaceae</taxon>
        <taxon>Silvanigrella</taxon>
    </lineage>
</organism>
<keyword evidence="2" id="KW-1185">Reference proteome</keyword>
<dbReference type="RefSeq" id="WP_148696716.1">
    <property type="nucleotide sequence ID" value="NZ_CP017834.1"/>
</dbReference>
<proteinExistence type="predicted"/>
<evidence type="ECO:0000313" key="1">
    <source>
        <dbReference type="EMBL" id="APJ03002.1"/>
    </source>
</evidence>
<dbReference type="EMBL" id="CP017834">
    <property type="protein sequence ID" value="APJ03002.1"/>
    <property type="molecule type" value="Genomic_DNA"/>
</dbReference>
<accession>A0A1L4CYH3</accession>
<dbReference type="Proteomes" id="UP000184731">
    <property type="component" value="Chromosome"/>
</dbReference>
<name>A0A1L4CYH3_9BACT</name>
<protein>
    <submittedName>
        <fullName evidence="1">Uncharacterized protein</fullName>
    </submittedName>
</protein>
<dbReference type="AlphaFoldDB" id="A0A1L4CYH3"/>
<reference evidence="1 2" key="1">
    <citation type="submission" date="2016-10" db="EMBL/GenBank/DDBJ databases">
        <title>Silvanigrella aquatica sp. nov., isolated from a freshwater lake located in the Black Forest, Germany, description of Silvanigrellaceae fam. nov., Silvanigrellales ord. nov., reclassification of the order Bdellovibrionales in the class Oligoflexia, reclassification of the families Bacteriovoracaceae and Halobacteriovoraceae in the new order Bacteriovoracales ord. nov., and reclassification of the family Pseudobacteriovoracaceae in the order Oligoflexiales.</title>
        <authorList>
            <person name="Hahn M.W."/>
            <person name="Schmidt J."/>
            <person name="Koll U."/>
            <person name="Rohde M."/>
            <person name="Verbag S."/>
            <person name="Pitt A."/>
            <person name="Nakai R."/>
            <person name="Naganuma T."/>
            <person name="Lang E."/>
        </authorList>
    </citation>
    <scope>NUCLEOTIDE SEQUENCE [LARGE SCALE GENOMIC DNA]</scope>
    <source>
        <strain evidence="1 2">MWH-Nonnen-W8red</strain>
    </source>
</reference>
<evidence type="ECO:0000313" key="2">
    <source>
        <dbReference type="Proteomes" id="UP000184731"/>
    </source>
</evidence>